<keyword evidence="15" id="KW-1185">Reference proteome</keyword>
<evidence type="ECO:0000256" key="9">
    <source>
        <dbReference type="ARBA" id="ARBA00032492"/>
    </source>
</evidence>
<dbReference type="PANTHER" id="PTHR43532:SF1">
    <property type="entry name" value="GLUCOSE-1-PHOSPHATE THYMIDYLYLTRANSFERASE 1"/>
    <property type="match status" value="1"/>
</dbReference>
<dbReference type="InterPro" id="IPR029044">
    <property type="entry name" value="Nucleotide-diphossugar_trans"/>
</dbReference>
<comment type="similarity">
    <text evidence="2">Belongs to the glucose-1-phosphate thymidylyltransferase family.</text>
</comment>
<comment type="cofactor">
    <cofactor evidence="1">
        <name>Mg(2+)</name>
        <dbReference type="ChEBI" id="CHEBI:18420"/>
    </cofactor>
</comment>
<evidence type="ECO:0000256" key="7">
    <source>
        <dbReference type="ARBA" id="ARBA00022723"/>
    </source>
</evidence>
<evidence type="ECO:0000256" key="4">
    <source>
        <dbReference type="ARBA" id="ARBA00017654"/>
    </source>
</evidence>
<comment type="caution">
    <text evidence="14">The sequence shown here is derived from an EMBL/GenBank/DDBJ whole genome shotgun (WGS) entry which is preliminary data.</text>
</comment>
<gene>
    <name evidence="14" type="ORF">ACIA8P_30560</name>
</gene>
<keyword evidence="8" id="KW-0460">Magnesium</keyword>
<keyword evidence="7" id="KW-0479">Metal-binding</keyword>
<evidence type="ECO:0000256" key="2">
    <source>
        <dbReference type="ARBA" id="ARBA00010480"/>
    </source>
</evidence>
<evidence type="ECO:0000256" key="8">
    <source>
        <dbReference type="ARBA" id="ARBA00022842"/>
    </source>
</evidence>
<evidence type="ECO:0000259" key="13">
    <source>
        <dbReference type="Pfam" id="PF00483"/>
    </source>
</evidence>
<dbReference type="Proteomes" id="UP001612415">
    <property type="component" value="Unassembled WGS sequence"/>
</dbReference>
<evidence type="ECO:0000256" key="3">
    <source>
        <dbReference type="ARBA" id="ARBA00012461"/>
    </source>
</evidence>
<evidence type="ECO:0000313" key="15">
    <source>
        <dbReference type="Proteomes" id="UP001612415"/>
    </source>
</evidence>
<comment type="catalytic activity">
    <reaction evidence="11">
        <text>dTTP + alpha-D-glucose 1-phosphate + H(+) = dTDP-alpha-D-glucose + diphosphate</text>
        <dbReference type="Rhea" id="RHEA:15225"/>
        <dbReference type="ChEBI" id="CHEBI:15378"/>
        <dbReference type="ChEBI" id="CHEBI:33019"/>
        <dbReference type="ChEBI" id="CHEBI:37568"/>
        <dbReference type="ChEBI" id="CHEBI:57477"/>
        <dbReference type="ChEBI" id="CHEBI:58601"/>
        <dbReference type="EC" id="2.7.7.24"/>
    </reaction>
</comment>
<evidence type="ECO:0000256" key="5">
    <source>
        <dbReference type="ARBA" id="ARBA00022679"/>
    </source>
</evidence>
<dbReference type="RefSeq" id="WP_398659460.1">
    <property type="nucleotide sequence ID" value="NZ_JBITDC010000013.1"/>
</dbReference>
<dbReference type="PANTHER" id="PTHR43532">
    <property type="entry name" value="GLUCOSE-1-PHOSPHATE THYMIDYLYLTRANSFERASE"/>
    <property type="match status" value="1"/>
</dbReference>
<dbReference type="InterPro" id="IPR005907">
    <property type="entry name" value="G1P_thy_trans_s"/>
</dbReference>
<accession>A0ABW7Y991</accession>
<reference evidence="14 15" key="1">
    <citation type="submission" date="2024-10" db="EMBL/GenBank/DDBJ databases">
        <title>The Natural Products Discovery Center: Release of the First 8490 Sequenced Strains for Exploring Actinobacteria Biosynthetic Diversity.</title>
        <authorList>
            <person name="Kalkreuter E."/>
            <person name="Kautsar S.A."/>
            <person name="Yang D."/>
            <person name="Bader C.D."/>
            <person name="Teijaro C.N."/>
            <person name="Fluegel L."/>
            <person name="Davis C.M."/>
            <person name="Simpson J.R."/>
            <person name="Lauterbach L."/>
            <person name="Steele A.D."/>
            <person name="Gui C."/>
            <person name="Meng S."/>
            <person name="Li G."/>
            <person name="Viehrig K."/>
            <person name="Ye F."/>
            <person name="Su P."/>
            <person name="Kiefer A.F."/>
            <person name="Nichols A."/>
            <person name="Cepeda A.J."/>
            <person name="Yan W."/>
            <person name="Fan B."/>
            <person name="Jiang Y."/>
            <person name="Adhikari A."/>
            <person name="Zheng C.-J."/>
            <person name="Schuster L."/>
            <person name="Cowan T.M."/>
            <person name="Smanski M.J."/>
            <person name="Chevrette M.G."/>
            <person name="De Carvalho L.P.S."/>
            <person name="Shen B."/>
        </authorList>
    </citation>
    <scope>NUCLEOTIDE SEQUENCE [LARGE SCALE GENOMIC DNA]</scope>
    <source>
        <strain evidence="14 15">NPDC051599</strain>
    </source>
</reference>
<dbReference type="Pfam" id="PF00483">
    <property type="entry name" value="NTP_transferase"/>
    <property type="match status" value="1"/>
</dbReference>
<dbReference type="SUPFAM" id="SSF53448">
    <property type="entry name" value="Nucleotide-diphospho-sugar transferases"/>
    <property type="match status" value="1"/>
</dbReference>
<evidence type="ECO:0000256" key="11">
    <source>
        <dbReference type="ARBA" id="ARBA00049336"/>
    </source>
</evidence>
<evidence type="ECO:0000256" key="12">
    <source>
        <dbReference type="SAM" id="MobiDB-lite"/>
    </source>
</evidence>
<proteinExistence type="inferred from homology"/>
<sequence>MSGASGTSGEFIGVLPAAGRGTRLAPLRYPKELLPITYEPAGGDGTGVRARAVAEYALAAIATADADRVLLVVAPWKLDVLNYFGDGQHVGMEIGYLYQEEARGLPYALDLARSWTRGLHVVFAMPDTIITPVDAPARLRERYLATGADLALAVFPAAEPERLGPVLLDGERVVEVLDKPARPPVANTWGLAIWGDAFADLLHQGLAEVPGDAGEPALGHFFDLAVRQGLKVIGVPFPEGSFEDAGTRVGILRCLDAQPAPPRSPGQQPAPSRSDLASRT</sequence>
<protein>
    <recommendedName>
        <fullName evidence="4">Glucose-1-phosphate thymidylyltransferase</fullName>
        <ecNumber evidence="3">2.7.7.24</ecNumber>
    </recommendedName>
    <alternativeName>
        <fullName evidence="10">dTDP-glucose pyrophosphorylase</fullName>
    </alternativeName>
    <alternativeName>
        <fullName evidence="9">dTDP-glucose synthase</fullName>
    </alternativeName>
</protein>
<keyword evidence="6" id="KW-0548">Nucleotidyltransferase</keyword>
<organism evidence="14 15">
    <name type="scientific">Streptomyces cellulosae</name>
    <dbReference type="NCBI Taxonomy" id="1968"/>
    <lineage>
        <taxon>Bacteria</taxon>
        <taxon>Bacillati</taxon>
        <taxon>Actinomycetota</taxon>
        <taxon>Actinomycetes</taxon>
        <taxon>Kitasatosporales</taxon>
        <taxon>Streptomycetaceae</taxon>
        <taxon>Streptomyces</taxon>
    </lineage>
</organism>
<evidence type="ECO:0000313" key="14">
    <source>
        <dbReference type="EMBL" id="MFI5678952.1"/>
    </source>
</evidence>
<feature type="domain" description="Nucleotidyl transferase" evidence="13">
    <location>
        <begin position="13"/>
        <end position="237"/>
    </location>
</feature>
<evidence type="ECO:0000256" key="6">
    <source>
        <dbReference type="ARBA" id="ARBA00022695"/>
    </source>
</evidence>
<name>A0ABW7Y991_STRCE</name>
<dbReference type="EMBL" id="JBITDC010000013">
    <property type="protein sequence ID" value="MFI5678952.1"/>
    <property type="molecule type" value="Genomic_DNA"/>
</dbReference>
<keyword evidence="5" id="KW-0808">Transferase</keyword>
<dbReference type="InterPro" id="IPR005835">
    <property type="entry name" value="NTP_transferase_dom"/>
</dbReference>
<feature type="region of interest" description="Disordered" evidence="12">
    <location>
        <begin position="256"/>
        <end position="280"/>
    </location>
</feature>
<evidence type="ECO:0000256" key="1">
    <source>
        <dbReference type="ARBA" id="ARBA00001946"/>
    </source>
</evidence>
<feature type="compositionally biased region" description="Polar residues" evidence="12">
    <location>
        <begin position="265"/>
        <end position="280"/>
    </location>
</feature>
<evidence type="ECO:0000256" key="10">
    <source>
        <dbReference type="ARBA" id="ARBA00032598"/>
    </source>
</evidence>
<dbReference type="EC" id="2.7.7.24" evidence="3"/>
<dbReference type="Gene3D" id="3.90.550.10">
    <property type="entry name" value="Spore Coat Polysaccharide Biosynthesis Protein SpsA, Chain A"/>
    <property type="match status" value="1"/>
</dbReference>